<accession>A0A7J0D6P4</accession>
<feature type="region of interest" description="Disordered" evidence="2">
    <location>
        <begin position="479"/>
        <end position="503"/>
    </location>
</feature>
<keyword evidence="1" id="KW-0175">Coiled coil</keyword>
<gene>
    <name evidence="4" type="ORF">Smic_83230</name>
</gene>
<evidence type="ECO:0000313" key="4">
    <source>
        <dbReference type="EMBL" id="GFN09767.1"/>
    </source>
</evidence>
<feature type="domain" description="DNA-binding phage zinc finger" evidence="3">
    <location>
        <begin position="375"/>
        <end position="425"/>
    </location>
</feature>
<evidence type="ECO:0000256" key="1">
    <source>
        <dbReference type="SAM" id="Coils"/>
    </source>
</evidence>
<proteinExistence type="predicted"/>
<protein>
    <recommendedName>
        <fullName evidence="3">DNA-binding phage zinc finger domain-containing protein</fullName>
    </recommendedName>
</protein>
<sequence>MNSADHLYVKSATTAWLRSRGERADFDFARPDGARIGSVVDIQLQHNALRVHLDSEVTPDWDQEGHEPVLGVSVPVDPGTLIRRWYVHRIRLDSQGTTRQVQIGTEAFARPTEWFGLNECAMTQRGLSTPAVRRIVESRTAPSPRWSPPRARKETSPDARARALLSRLVDARVFRNESSADHVCWQIAQLEGVSESVRAALDVAVAEAQVWREELAESRRELVSSLEQALEAQDSQHVRSLLGKIKSSAADGRTSSEQAVVDRAAEHLAAAALVTQRRIQAQVAAKTESADAASSVGKILNNLRRGKYEDLGREIEELDRCASIAGGRLTIHHKRQIAQWKQRHHSASYAQDRQPRDSTRLGKTTPPPATKPVLRRYWIHRECPICLSAAGKECLDNDGRGKWTWRLSPHDERVRLPPKAAQTRDTPQEVGQNARRGRGPAPEAKPVKREPRTSRDSTTAPSWTVKDIVCPDCAATPGWHCKPRSSHPHPERARQFQLRWPAS</sequence>
<dbReference type="Pfam" id="PF24623">
    <property type="entry name" value="Phage_zn_bind_8"/>
    <property type="match status" value="1"/>
</dbReference>
<organism evidence="4 5">
    <name type="scientific">Streptomyces microflavus</name>
    <name type="common">Streptomyces lipmanii</name>
    <dbReference type="NCBI Taxonomy" id="1919"/>
    <lineage>
        <taxon>Bacteria</taxon>
        <taxon>Bacillati</taxon>
        <taxon>Actinomycetota</taxon>
        <taxon>Actinomycetes</taxon>
        <taxon>Kitasatosporales</taxon>
        <taxon>Streptomycetaceae</taxon>
        <taxon>Streptomyces</taxon>
    </lineage>
</organism>
<dbReference type="Proteomes" id="UP000498740">
    <property type="component" value="Unassembled WGS sequence"/>
</dbReference>
<dbReference type="EMBL" id="BLWD01000003">
    <property type="protein sequence ID" value="GFN09767.1"/>
    <property type="molecule type" value="Genomic_DNA"/>
</dbReference>
<name>A0A7J0D6P4_STRMI</name>
<feature type="coiled-coil region" evidence="1">
    <location>
        <begin position="201"/>
        <end position="232"/>
    </location>
</feature>
<evidence type="ECO:0000256" key="2">
    <source>
        <dbReference type="SAM" id="MobiDB-lite"/>
    </source>
</evidence>
<feature type="compositionally biased region" description="Basic and acidic residues" evidence="2">
    <location>
        <begin position="445"/>
        <end position="455"/>
    </location>
</feature>
<reference evidence="4 5" key="1">
    <citation type="submission" date="2020-05" db="EMBL/GenBank/DDBJ databases">
        <title>Whole genome shotgun sequence of Streptomyces microflavus NBRC 13062.</title>
        <authorList>
            <person name="Komaki H."/>
            <person name="Tamura T."/>
        </authorList>
    </citation>
    <scope>NUCLEOTIDE SEQUENCE [LARGE SCALE GENOMIC DNA]</scope>
    <source>
        <strain evidence="4 5">NBRC 13062</strain>
    </source>
</reference>
<dbReference type="InterPro" id="IPR056911">
    <property type="entry name" value="Phage_Znf_bind_put"/>
</dbReference>
<feature type="region of interest" description="Disordered" evidence="2">
    <location>
        <begin position="138"/>
        <end position="158"/>
    </location>
</feature>
<comment type="caution">
    <text evidence="4">The sequence shown here is derived from an EMBL/GenBank/DDBJ whole genome shotgun (WGS) entry which is preliminary data.</text>
</comment>
<feature type="region of interest" description="Disordered" evidence="2">
    <location>
        <begin position="339"/>
        <end position="372"/>
    </location>
</feature>
<evidence type="ECO:0000259" key="3">
    <source>
        <dbReference type="Pfam" id="PF24623"/>
    </source>
</evidence>
<feature type="region of interest" description="Disordered" evidence="2">
    <location>
        <begin position="409"/>
        <end position="463"/>
    </location>
</feature>
<evidence type="ECO:0000313" key="5">
    <source>
        <dbReference type="Proteomes" id="UP000498740"/>
    </source>
</evidence>
<dbReference type="AlphaFoldDB" id="A0A7J0D6P4"/>